<dbReference type="KEGG" id="cna:AB433_18810"/>
<evidence type="ECO:0000313" key="1">
    <source>
        <dbReference type="EMBL" id="AKM12189.1"/>
    </source>
</evidence>
<keyword evidence="1" id="KW-0614">Plasmid</keyword>
<protein>
    <submittedName>
        <fullName evidence="1">Uncharacterized protein</fullName>
    </submittedName>
</protein>
<sequence length="91" mass="10142">MRSDRQQSARQLRRMVKWIIMAGVLMVVGALLYLRAMDAWSTHAVIATVLGVFLSVLLGCGLFALAFYSDKSGHDEDVSNTTSKRNDEHDV</sequence>
<reference evidence="1 2" key="1">
    <citation type="submission" date="2015-06" db="EMBL/GenBank/DDBJ databases">
        <authorList>
            <person name="Zeng Y."/>
            <person name="Huang Y."/>
        </authorList>
    </citation>
    <scope>NUCLEOTIDE SEQUENCE [LARGE SCALE GENOMIC DNA]</scope>
    <source>
        <strain evidence="1 2">PQ-2</strain>
        <plasmid evidence="2">Plasmid p2</plasmid>
    </source>
</reference>
<name>A0A0G3XNJ8_9SPHN</name>
<gene>
    <name evidence="1" type="ORF">AB433_18810</name>
</gene>
<accession>A0A0G3XNJ8</accession>
<dbReference type="Proteomes" id="UP000035287">
    <property type="component" value="Plasmid p2"/>
</dbReference>
<proteinExistence type="predicted"/>
<dbReference type="OrthoDB" id="7632567at2"/>
<dbReference type="RefSeq" id="WP_039859059.1">
    <property type="nucleotide sequence ID" value="NZ_CP011772.1"/>
</dbReference>
<keyword evidence="2" id="KW-1185">Reference proteome</keyword>
<dbReference type="AlphaFoldDB" id="A0A0G3XNJ8"/>
<geneLocation type="plasmid" evidence="1 2">
    <name>p2</name>
</geneLocation>
<evidence type="ECO:0000313" key="2">
    <source>
        <dbReference type="Proteomes" id="UP000035287"/>
    </source>
</evidence>
<organism evidence="1 2">
    <name type="scientific">Croceicoccus naphthovorans</name>
    <dbReference type="NCBI Taxonomy" id="1348774"/>
    <lineage>
        <taxon>Bacteria</taxon>
        <taxon>Pseudomonadati</taxon>
        <taxon>Pseudomonadota</taxon>
        <taxon>Alphaproteobacteria</taxon>
        <taxon>Sphingomonadales</taxon>
        <taxon>Erythrobacteraceae</taxon>
        <taxon>Croceicoccus</taxon>
    </lineage>
</organism>
<dbReference type="EMBL" id="CP011772">
    <property type="protein sequence ID" value="AKM12189.1"/>
    <property type="molecule type" value="Genomic_DNA"/>
</dbReference>
<dbReference type="PATRIC" id="fig|1348774.3.peg.3968"/>